<dbReference type="AlphaFoldDB" id="A0AAW3ZYE3"/>
<dbReference type="RefSeq" id="WP_170016980.1">
    <property type="nucleotide sequence ID" value="NZ_JADBHR010000012.1"/>
</dbReference>
<comment type="cofactor">
    <cofactor evidence="3">
        <name>[2Fe-2S] cluster</name>
        <dbReference type="ChEBI" id="CHEBI:190135"/>
    </cofactor>
</comment>
<evidence type="ECO:0000259" key="4">
    <source>
        <dbReference type="Pfam" id="PF13085"/>
    </source>
</evidence>
<dbReference type="GO" id="GO:0006099">
    <property type="term" value="P:tricarboxylic acid cycle"/>
    <property type="evidence" value="ECO:0007669"/>
    <property type="project" value="InterPro"/>
</dbReference>
<dbReference type="GO" id="GO:0009055">
    <property type="term" value="F:electron transfer activity"/>
    <property type="evidence" value="ECO:0007669"/>
    <property type="project" value="InterPro"/>
</dbReference>
<dbReference type="PANTHER" id="PTHR11921:SF29">
    <property type="entry name" value="SUCCINATE DEHYDROGENASE [UBIQUINONE] IRON-SULFUR SUBUNIT, MITOCHONDRIAL"/>
    <property type="match status" value="1"/>
</dbReference>
<name>A0AAW3ZYE3_9BACT</name>
<dbReference type="Pfam" id="PF13085">
    <property type="entry name" value="Fer2_3"/>
    <property type="match status" value="1"/>
</dbReference>
<dbReference type="EMBL" id="LIWG01000011">
    <property type="protein sequence ID" value="MBE3608688.1"/>
    <property type="molecule type" value="Genomic_DNA"/>
</dbReference>
<dbReference type="SUPFAM" id="SSF54292">
    <property type="entry name" value="2Fe-2S ferredoxin-like"/>
    <property type="match status" value="1"/>
</dbReference>
<dbReference type="InterPro" id="IPR004489">
    <property type="entry name" value="Succ_DH/fum_Rdtase_Fe-S"/>
</dbReference>
<dbReference type="NCBIfam" id="TIGR00384">
    <property type="entry name" value="dhsB"/>
    <property type="match status" value="1"/>
</dbReference>
<keyword evidence="6" id="KW-1185">Reference proteome</keyword>
<comment type="caution">
    <text evidence="5">The sequence shown here is derived from an EMBL/GenBank/DDBJ whole genome shotgun (WGS) entry which is preliminary data.</text>
</comment>
<protein>
    <submittedName>
        <fullName evidence="5">Succinate dehydrogenase/fumarate reductase iron-sulfur subunit</fullName>
    </submittedName>
</protein>
<comment type="cofactor">
    <cofactor evidence="1">
        <name>[3Fe-4S] cluster</name>
        <dbReference type="ChEBI" id="CHEBI:21137"/>
    </cofactor>
</comment>
<dbReference type="GO" id="GO:0022904">
    <property type="term" value="P:respiratory electron transport chain"/>
    <property type="evidence" value="ECO:0007669"/>
    <property type="project" value="TreeGrafter"/>
</dbReference>
<dbReference type="GO" id="GO:0051537">
    <property type="term" value="F:2 iron, 2 sulfur cluster binding"/>
    <property type="evidence" value="ECO:0007669"/>
    <property type="project" value="InterPro"/>
</dbReference>
<reference evidence="5 6" key="1">
    <citation type="submission" date="2015-08" db="EMBL/GenBank/DDBJ databases">
        <title>Comparative genomics of the Campylobacter concisus group.</title>
        <authorList>
            <person name="Yee E."/>
            <person name="Chapman M.H."/>
            <person name="Huynh S."/>
            <person name="Bono J.L."/>
            <person name="On S.L."/>
            <person name="St Leger J."/>
            <person name="Foster G."/>
            <person name="Parker C.T."/>
            <person name="Miller W.G."/>
        </authorList>
    </citation>
    <scope>NUCLEOTIDE SEQUENCE [LARGE SCALE GENOMIC DNA]</scope>
    <source>
        <strain evidence="5 6">RM9337</strain>
    </source>
</reference>
<sequence>MKIIIDRFDGKKKYESTYELTSAEIESKTLLGVLLLIKQTKDVSLNFTASCRSAICGACAVRVNGHSYLACDTKMKDLLKEYDNPDTIRISPLNNFRVVSDLVVDWEPSVENLRKIRPAIVAKDEFSEDKGCVQTQVEFDRISG</sequence>
<dbReference type="InterPro" id="IPR036010">
    <property type="entry name" value="2Fe-2S_ferredoxin-like_sf"/>
</dbReference>
<organism evidence="5 6">
    <name type="scientific">Campylobacter californiensis</name>
    <dbReference type="NCBI Taxonomy" id="1032243"/>
    <lineage>
        <taxon>Bacteria</taxon>
        <taxon>Pseudomonadati</taxon>
        <taxon>Campylobacterota</taxon>
        <taxon>Epsilonproteobacteria</taxon>
        <taxon>Campylobacterales</taxon>
        <taxon>Campylobacteraceae</taxon>
        <taxon>Campylobacter</taxon>
    </lineage>
</organism>
<evidence type="ECO:0000256" key="2">
    <source>
        <dbReference type="ARBA" id="ARBA00009433"/>
    </source>
</evidence>
<evidence type="ECO:0000256" key="1">
    <source>
        <dbReference type="ARBA" id="ARBA00001927"/>
    </source>
</evidence>
<dbReference type="InterPro" id="IPR012675">
    <property type="entry name" value="Beta-grasp_dom_sf"/>
</dbReference>
<feature type="non-terminal residue" evidence="5">
    <location>
        <position position="144"/>
    </location>
</feature>
<evidence type="ECO:0000313" key="5">
    <source>
        <dbReference type="EMBL" id="MBE3608688.1"/>
    </source>
</evidence>
<dbReference type="Gene3D" id="3.10.20.30">
    <property type="match status" value="1"/>
</dbReference>
<gene>
    <name evidence="5" type="ORF">CCAL9337_08150</name>
</gene>
<comment type="similarity">
    <text evidence="2">Belongs to the succinate dehydrogenase/fumarate reductase iron-sulfur protein family.</text>
</comment>
<proteinExistence type="inferred from homology"/>
<evidence type="ECO:0000313" key="6">
    <source>
        <dbReference type="Proteomes" id="UP000650616"/>
    </source>
</evidence>
<dbReference type="InterPro" id="IPR006058">
    <property type="entry name" value="2Fe2S_fd_BS"/>
</dbReference>
<dbReference type="InterPro" id="IPR025192">
    <property type="entry name" value="Succ_DH/fum_Rdtase_N"/>
</dbReference>
<dbReference type="Proteomes" id="UP000650616">
    <property type="component" value="Unassembled WGS sequence"/>
</dbReference>
<feature type="domain" description="Succinate dehydogenase/fumarate reductase N-terminal" evidence="4">
    <location>
        <begin position="3"/>
        <end position="108"/>
    </location>
</feature>
<dbReference type="GO" id="GO:0016491">
    <property type="term" value="F:oxidoreductase activity"/>
    <property type="evidence" value="ECO:0007669"/>
    <property type="project" value="InterPro"/>
</dbReference>
<evidence type="ECO:0000256" key="3">
    <source>
        <dbReference type="ARBA" id="ARBA00034078"/>
    </source>
</evidence>
<dbReference type="PROSITE" id="PS00197">
    <property type="entry name" value="2FE2S_FER_1"/>
    <property type="match status" value="1"/>
</dbReference>
<dbReference type="InterPro" id="IPR050573">
    <property type="entry name" value="SDH/FRD_Iron-Sulfur"/>
</dbReference>
<dbReference type="PANTHER" id="PTHR11921">
    <property type="entry name" value="SUCCINATE DEHYDROGENASE IRON-SULFUR PROTEIN"/>
    <property type="match status" value="1"/>
</dbReference>
<accession>A0AAW3ZYE3</accession>